<organism evidence="2 3">
    <name type="scientific">Rhizoclosmatium globosum</name>
    <dbReference type="NCBI Taxonomy" id="329046"/>
    <lineage>
        <taxon>Eukaryota</taxon>
        <taxon>Fungi</taxon>
        <taxon>Fungi incertae sedis</taxon>
        <taxon>Chytridiomycota</taxon>
        <taxon>Chytridiomycota incertae sedis</taxon>
        <taxon>Chytridiomycetes</taxon>
        <taxon>Chytridiales</taxon>
        <taxon>Chytriomycetaceae</taxon>
        <taxon>Rhizoclosmatium</taxon>
    </lineage>
</organism>
<dbReference type="EMBL" id="MCGO01000006">
    <property type="protein sequence ID" value="ORY50911.1"/>
    <property type="molecule type" value="Genomic_DNA"/>
</dbReference>
<feature type="transmembrane region" description="Helical" evidence="1">
    <location>
        <begin position="38"/>
        <end position="59"/>
    </location>
</feature>
<evidence type="ECO:0000313" key="3">
    <source>
        <dbReference type="Proteomes" id="UP000193642"/>
    </source>
</evidence>
<gene>
    <name evidence="2" type="ORF">BCR33DRAFT_498159</name>
</gene>
<dbReference type="Proteomes" id="UP000193642">
    <property type="component" value="Unassembled WGS sequence"/>
</dbReference>
<evidence type="ECO:0000256" key="1">
    <source>
        <dbReference type="SAM" id="Phobius"/>
    </source>
</evidence>
<name>A0A1Y2CV43_9FUNG</name>
<reference evidence="2 3" key="1">
    <citation type="submission" date="2016-07" db="EMBL/GenBank/DDBJ databases">
        <title>Pervasive Adenine N6-methylation of Active Genes in Fungi.</title>
        <authorList>
            <consortium name="DOE Joint Genome Institute"/>
            <person name="Mondo S.J."/>
            <person name="Dannebaum R.O."/>
            <person name="Kuo R.C."/>
            <person name="Labutti K."/>
            <person name="Haridas S."/>
            <person name="Kuo A."/>
            <person name="Salamov A."/>
            <person name="Ahrendt S.R."/>
            <person name="Lipzen A."/>
            <person name="Sullivan W."/>
            <person name="Andreopoulos W.B."/>
            <person name="Clum A."/>
            <person name="Lindquist E."/>
            <person name="Daum C."/>
            <person name="Ramamoorthy G.K."/>
            <person name="Gryganskyi A."/>
            <person name="Culley D."/>
            <person name="Magnuson J.K."/>
            <person name="James T.Y."/>
            <person name="O'Malley M.A."/>
            <person name="Stajich J.E."/>
            <person name="Spatafora J.W."/>
            <person name="Visel A."/>
            <person name="Grigoriev I.V."/>
        </authorList>
    </citation>
    <scope>NUCLEOTIDE SEQUENCE [LARGE SCALE GENOMIC DNA]</scope>
    <source>
        <strain evidence="2 3">JEL800</strain>
    </source>
</reference>
<keyword evidence="3" id="KW-1185">Reference proteome</keyword>
<comment type="caution">
    <text evidence="2">The sequence shown here is derived from an EMBL/GenBank/DDBJ whole genome shotgun (WGS) entry which is preliminary data.</text>
</comment>
<evidence type="ECO:0000313" key="2">
    <source>
        <dbReference type="EMBL" id="ORY50911.1"/>
    </source>
</evidence>
<sequence>MKLSGLMFRSRIVKDYLTTMAQSSSLQQLDPSKDFNHAFYSAFFLTFIGSPIVGVIPLCCSDRKQPGYSAYYTKGMAFSTLTSSVILLASSIALIVQSCTQSQTSYSQDLSGYHYDSSTLNHDKCEALSAIFCPLTIISFALSAALWRYSRTLLTNLEIIQIARESQTIPLPTNPIHNSLYVESHQPATTDLLPTPIASPNEPKQTTFLNTTSNTLSASARTLHHPPMPSHITLTSMSWNWSSETSFDN</sequence>
<feature type="transmembrane region" description="Helical" evidence="1">
    <location>
        <begin position="127"/>
        <end position="147"/>
    </location>
</feature>
<proteinExistence type="predicted"/>
<feature type="transmembrane region" description="Helical" evidence="1">
    <location>
        <begin position="71"/>
        <end position="96"/>
    </location>
</feature>
<protein>
    <submittedName>
        <fullName evidence="2">Uncharacterized protein</fullName>
    </submittedName>
</protein>
<dbReference type="AlphaFoldDB" id="A0A1Y2CV43"/>
<accession>A0A1Y2CV43</accession>
<keyword evidence="1" id="KW-0472">Membrane</keyword>
<keyword evidence="1" id="KW-0812">Transmembrane</keyword>
<keyword evidence="1" id="KW-1133">Transmembrane helix</keyword>